<reference evidence="3" key="1">
    <citation type="submission" date="2023-07" db="EMBL/GenBank/DDBJ databases">
        <authorList>
            <person name="Stuckert A."/>
        </authorList>
    </citation>
    <scope>NUCLEOTIDE SEQUENCE</scope>
</reference>
<feature type="compositionally biased region" description="Basic residues" evidence="1">
    <location>
        <begin position="546"/>
        <end position="566"/>
    </location>
</feature>
<dbReference type="SUPFAM" id="SSF49562">
    <property type="entry name" value="C2 domain (Calcium/lipid-binding domain, CaLB)"/>
    <property type="match status" value="1"/>
</dbReference>
<sequence>FYSVPQSSVQMMFEENVSLQPHVHISQVSCTRRSDSTMVFLCHLSADTVRFPVSVTQESPAAVSCDNYQVSLTIQSAQIEVRLQELQQAGLLVSWSFKERPDMLLHVVPKHSHQSREGGAELCTVQDLVQSALLTAEPAMMFNLKAHDSHMGICDRLIQGSPTRTDCLKLLVRQLHLRDMVLQDPDVELICEAELDCQMRKTCCGRIHKNGETWNVSWSEEMIFELAPQSKELSLKVWQIVRNADNVLLGHTSVALMSPEKDLCGKRLYPLTLCTMLPKMAAPLISVEFHIPDGNLPRATLGAPPQRINITPTKKVEMDRTVMADGTIVTTVTTIQSRPKLDGKIESPARSPSKVEVTENTPVLFPRSGSPGSSPSGSGGSPSSIKLGPVAETAIRQLTEPCNKPSKRTPTKRSMLIISGVSKAPIVDDEMALSLGYAASMDASFHGTNTCFQESLMEGSTEFPVEVAASQGQDTDDTTRSDISDRPSLDDVESETGSTGALETRSLKDHKVGFLRSGTKLFFRRHNRDAGLSQSHDDLTNSATSSRKKSSFPRRLLKRFSLKTKSKPSANGRAPAGEK</sequence>
<accession>A0ABN9MJ28</accession>
<keyword evidence="4" id="KW-1185">Reference proteome</keyword>
<evidence type="ECO:0000259" key="2">
    <source>
        <dbReference type="PROSITE" id="PS50004"/>
    </source>
</evidence>
<dbReference type="InterPro" id="IPR000008">
    <property type="entry name" value="C2_dom"/>
</dbReference>
<gene>
    <name evidence="3" type="ORF">RIMI_LOCUS21652331</name>
</gene>
<protein>
    <recommendedName>
        <fullName evidence="2">C2 domain-containing protein</fullName>
    </recommendedName>
</protein>
<name>A0ABN9MJ28_9NEOB</name>
<feature type="domain" description="C2" evidence="2">
    <location>
        <begin position="150"/>
        <end position="273"/>
    </location>
</feature>
<feature type="region of interest" description="Disordered" evidence="1">
    <location>
        <begin position="339"/>
        <end position="387"/>
    </location>
</feature>
<dbReference type="PROSITE" id="PS50004">
    <property type="entry name" value="C2"/>
    <property type="match status" value="1"/>
</dbReference>
<comment type="caution">
    <text evidence="3">The sequence shown here is derived from an EMBL/GenBank/DDBJ whole genome shotgun (WGS) entry which is preliminary data.</text>
</comment>
<feature type="compositionally biased region" description="Low complexity" evidence="1">
    <location>
        <begin position="368"/>
        <end position="384"/>
    </location>
</feature>
<evidence type="ECO:0000256" key="1">
    <source>
        <dbReference type="SAM" id="MobiDB-lite"/>
    </source>
</evidence>
<dbReference type="Pfam" id="PF18696">
    <property type="entry name" value="SMP_C2CD2L"/>
    <property type="match status" value="1"/>
</dbReference>
<dbReference type="Proteomes" id="UP001176940">
    <property type="component" value="Unassembled WGS sequence"/>
</dbReference>
<evidence type="ECO:0000313" key="4">
    <source>
        <dbReference type="Proteomes" id="UP001176940"/>
    </source>
</evidence>
<feature type="non-terminal residue" evidence="3">
    <location>
        <position position="1"/>
    </location>
</feature>
<feature type="region of interest" description="Disordered" evidence="1">
    <location>
        <begin position="526"/>
        <end position="579"/>
    </location>
</feature>
<proteinExistence type="predicted"/>
<dbReference type="PANTHER" id="PTHR21119">
    <property type="entry name" value="C2 DOMAIN-CONTAINING PROTEIN"/>
    <property type="match status" value="1"/>
</dbReference>
<feature type="region of interest" description="Disordered" evidence="1">
    <location>
        <begin position="466"/>
        <end position="504"/>
    </location>
</feature>
<dbReference type="InterPro" id="IPR039934">
    <property type="entry name" value="C2CD2/C2CD2L"/>
</dbReference>
<organism evidence="3 4">
    <name type="scientific">Ranitomeya imitator</name>
    <name type="common">mimic poison frog</name>
    <dbReference type="NCBI Taxonomy" id="111125"/>
    <lineage>
        <taxon>Eukaryota</taxon>
        <taxon>Metazoa</taxon>
        <taxon>Chordata</taxon>
        <taxon>Craniata</taxon>
        <taxon>Vertebrata</taxon>
        <taxon>Euteleostomi</taxon>
        <taxon>Amphibia</taxon>
        <taxon>Batrachia</taxon>
        <taxon>Anura</taxon>
        <taxon>Neobatrachia</taxon>
        <taxon>Hyloidea</taxon>
        <taxon>Dendrobatidae</taxon>
        <taxon>Dendrobatinae</taxon>
        <taxon>Ranitomeya</taxon>
    </lineage>
</organism>
<dbReference type="InterPro" id="IPR035892">
    <property type="entry name" value="C2_domain_sf"/>
</dbReference>
<dbReference type="PANTHER" id="PTHR21119:SF8">
    <property type="entry name" value="PHOSPHOLIPID TRANSFER PROTEIN C2CD2L"/>
    <property type="match status" value="1"/>
</dbReference>
<dbReference type="InterPro" id="IPR040885">
    <property type="entry name" value="SMP_C2CD2L"/>
</dbReference>
<feature type="compositionally biased region" description="Basic and acidic residues" evidence="1">
    <location>
        <begin position="477"/>
        <end position="489"/>
    </location>
</feature>
<evidence type="ECO:0000313" key="3">
    <source>
        <dbReference type="EMBL" id="CAJ0966782.1"/>
    </source>
</evidence>
<dbReference type="EMBL" id="CAUEEQ010077022">
    <property type="protein sequence ID" value="CAJ0966782.1"/>
    <property type="molecule type" value="Genomic_DNA"/>
</dbReference>